<reference evidence="3" key="1">
    <citation type="submission" date="2016-06" db="EMBL/GenBank/DDBJ databases">
        <title>De novo assembly and RNA-Seq shows season-dependent expression and editing in black bear kidneys.</title>
        <authorList>
            <person name="Korstanje R."/>
            <person name="Srivastava A."/>
            <person name="Sarsani V.K."/>
            <person name="Sheehan S.M."/>
            <person name="Seger R.L."/>
            <person name="Barter M.E."/>
            <person name="Lindqvist C."/>
            <person name="Brody L.C."/>
            <person name="Mullikin J.C."/>
        </authorList>
    </citation>
    <scope>NUCLEOTIDE SEQUENCE [LARGE SCALE GENOMIC DNA]</scope>
</reference>
<organism evidence="2 3">
    <name type="scientific">Ursus americanus</name>
    <name type="common">American black bear</name>
    <name type="synonym">Euarctos americanus</name>
    <dbReference type="NCBI Taxonomy" id="9643"/>
    <lineage>
        <taxon>Eukaryota</taxon>
        <taxon>Metazoa</taxon>
        <taxon>Chordata</taxon>
        <taxon>Craniata</taxon>
        <taxon>Vertebrata</taxon>
        <taxon>Euteleostomi</taxon>
        <taxon>Mammalia</taxon>
        <taxon>Eutheria</taxon>
        <taxon>Laurasiatheria</taxon>
        <taxon>Carnivora</taxon>
        <taxon>Caniformia</taxon>
        <taxon>Ursidae</taxon>
        <taxon>Ursus</taxon>
    </lineage>
</organism>
<evidence type="ECO:0000256" key="1">
    <source>
        <dbReference type="SAM" id="MobiDB-lite"/>
    </source>
</evidence>
<evidence type="ECO:0000313" key="3">
    <source>
        <dbReference type="Proteomes" id="UP000291022"/>
    </source>
</evidence>
<keyword evidence="3" id="KW-1185">Reference proteome</keyword>
<sequence>MTAGSVCVPQIIPLRVPPPGKANHEIDNNTLLEMKSDTPDVNIYYTLDGSKPEFLKRIGYGENNTFKYTKPITLPDGKIQVKAVAVSKDCRQSGIVTKVFQVGYEPPNTVSSENHVENVLKDSSKQELKNGFVGSKLWKKYKNTENKQDWNVNLRKSAGMTWKDEDKHRDHENSKRDRLSQVCPLPGTPMWLSCPTHIWLSSPTPRRSSDGLMCRVWKHGAHEHSHLCSV</sequence>
<dbReference type="Ensembl" id="ENSUAMT00000037404.1">
    <property type="protein sequence ID" value="ENSUAMP00000033579.1"/>
    <property type="gene ID" value="ENSUAMG00000025585.1"/>
</dbReference>
<dbReference type="Proteomes" id="UP000291022">
    <property type="component" value="Unassembled WGS sequence"/>
</dbReference>
<dbReference type="InterPro" id="IPR052481">
    <property type="entry name" value="DZAN1"/>
</dbReference>
<dbReference type="PANTHER" id="PTHR16058">
    <property type="entry name" value="DOUBLE ZINC RIBBON AND ANKYRIN REPEAT-CONTAINING PROTEIN 1"/>
    <property type="match status" value="1"/>
</dbReference>
<reference evidence="2" key="2">
    <citation type="submission" date="2025-08" db="UniProtKB">
        <authorList>
            <consortium name="Ensembl"/>
        </authorList>
    </citation>
    <scope>IDENTIFICATION</scope>
</reference>
<protein>
    <submittedName>
        <fullName evidence="2">Double zinc ribbon and ankyrin repeat domains 1</fullName>
    </submittedName>
</protein>
<reference evidence="2" key="3">
    <citation type="submission" date="2025-09" db="UniProtKB">
        <authorList>
            <consortium name="Ensembl"/>
        </authorList>
    </citation>
    <scope>IDENTIFICATION</scope>
</reference>
<feature type="compositionally biased region" description="Basic and acidic residues" evidence="1">
    <location>
        <begin position="162"/>
        <end position="179"/>
    </location>
</feature>
<feature type="region of interest" description="Disordered" evidence="1">
    <location>
        <begin position="161"/>
        <end position="180"/>
    </location>
</feature>
<gene>
    <name evidence="2" type="primary">DZANK1</name>
</gene>
<dbReference type="GeneTree" id="ENSGT00390000000549"/>
<dbReference type="AlphaFoldDB" id="A0A452SLU4"/>
<proteinExistence type="predicted"/>
<evidence type="ECO:0000313" key="2">
    <source>
        <dbReference type="Ensembl" id="ENSUAMP00000033579.1"/>
    </source>
</evidence>
<name>A0A452SLU4_URSAM</name>
<dbReference type="InterPro" id="IPR026876">
    <property type="entry name" value="Fn3_assoc_repeat"/>
</dbReference>
<dbReference type="Pfam" id="PF13287">
    <property type="entry name" value="Fn3_assoc"/>
    <property type="match status" value="1"/>
</dbReference>
<dbReference type="GO" id="GO:0042462">
    <property type="term" value="P:eye photoreceptor cell development"/>
    <property type="evidence" value="ECO:0007669"/>
    <property type="project" value="TreeGrafter"/>
</dbReference>
<accession>A0A452SLU4</accession>
<dbReference type="PANTHER" id="PTHR16058:SF4">
    <property type="entry name" value="DOUBLE ZINC RIBBON AND ANKYRIN REPEAT-CONTAINING PROTEIN 1"/>
    <property type="match status" value="1"/>
</dbReference>